<dbReference type="EMBL" id="CP032157">
    <property type="protein sequence ID" value="AXY73168.1"/>
    <property type="molecule type" value="Genomic_DNA"/>
</dbReference>
<name>A0A3B7MFR3_9BACT</name>
<evidence type="ECO:0000313" key="3">
    <source>
        <dbReference type="Proteomes" id="UP000263900"/>
    </source>
</evidence>
<feature type="chain" id="PRO_5017624934" evidence="1">
    <location>
        <begin position="17"/>
        <end position="195"/>
    </location>
</feature>
<dbReference type="RefSeq" id="WP_119049006.1">
    <property type="nucleotide sequence ID" value="NZ_CP032157.1"/>
</dbReference>
<keyword evidence="3" id="KW-1185">Reference proteome</keyword>
<organism evidence="2 3">
    <name type="scientific">Paraflavitalea soli</name>
    <dbReference type="NCBI Taxonomy" id="2315862"/>
    <lineage>
        <taxon>Bacteria</taxon>
        <taxon>Pseudomonadati</taxon>
        <taxon>Bacteroidota</taxon>
        <taxon>Chitinophagia</taxon>
        <taxon>Chitinophagales</taxon>
        <taxon>Chitinophagaceae</taxon>
        <taxon>Paraflavitalea</taxon>
    </lineage>
</organism>
<dbReference type="AlphaFoldDB" id="A0A3B7MFR3"/>
<accession>A0A3B7MFR3</accession>
<keyword evidence="1" id="KW-0732">Signal</keyword>
<feature type="signal peptide" evidence="1">
    <location>
        <begin position="1"/>
        <end position="16"/>
    </location>
</feature>
<protein>
    <submittedName>
        <fullName evidence="2">Uncharacterized protein</fullName>
    </submittedName>
</protein>
<proteinExistence type="predicted"/>
<evidence type="ECO:0000256" key="1">
    <source>
        <dbReference type="SAM" id="SignalP"/>
    </source>
</evidence>
<dbReference type="KEGG" id="pseg:D3H65_03900"/>
<reference evidence="2 3" key="1">
    <citation type="submission" date="2018-09" db="EMBL/GenBank/DDBJ databases">
        <title>Genome sequencing of strain 6GH32-13.</title>
        <authorList>
            <person name="Weon H.-Y."/>
            <person name="Heo J."/>
            <person name="Kwon S.-W."/>
        </authorList>
    </citation>
    <scope>NUCLEOTIDE SEQUENCE [LARGE SCALE GENOMIC DNA]</scope>
    <source>
        <strain evidence="2 3">5GH32-13</strain>
    </source>
</reference>
<dbReference type="Proteomes" id="UP000263900">
    <property type="component" value="Chromosome"/>
</dbReference>
<gene>
    <name evidence="2" type="ORF">D3H65_03900</name>
</gene>
<evidence type="ECO:0000313" key="2">
    <source>
        <dbReference type="EMBL" id="AXY73168.1"/>
    </source>
</evidence>
<sequence>MTKYPLLILLSFLLMAGLCNKEKTNAVYVPDHLKLMLPYTNGQVVQYSSPVGRVVQATVAITSRIAKKAYCASCDPSVLEETISYVFTASGKTFVNISVDTRPRIFMSVYSPLDNFQVGAGFDFETMEDVAQVSCNAPRQSCLSSVVLNGKTYTNMLQVISGASADAQLTKAYYTVNKGLIGFAYGNGTTYTLVE</sequence>